<dbReference type="Proteomes" id="UP000272136">
    <property type="component" value="Chromosome 2"/>
</dbReference>
<organism evidence="4 6">
    <name type="scientific">Vibrio owensii</name>
    <dbReference type="NCBI Taxonomy" id="696485"/>
    <lineage>
        <taxon>Bacteria</taxon>
        <taxon>Pseudomonadati</taxon>
        <taxon>Pseudomonadota</taxon>
        <taxon>Gammaproteobacteria</taxon>
        <taxon>Vibrionales</taxon>
        <taxon>Vibrionaceae</taxon>
        <taxon>Vibrio</taxon>
    </lineage>
</organism>
<dbReference type="AlphaFoldDB" id="A0AAP9GFV3"/>
<feature type="coiled-coil region" evidence="1">
    <location>
        <begin position="151"/>
        <end position="178"/>
    </location>
</feature>
<reference evidence="3 5" key="2">
    <citation type="submission" date="2018-10" db="EMBL/GenBank/DDBJ databases">
        <title>Whole Genome of Vibrio owensii strain 170502, isolated from Acute Hepatopancreatic Necrosis Disease (AHPND) shrimp.</title>
        <authorList>
            <person name="Yan M."/>
            <person name="Wang X."/>
            <person name="Wang Y."/>
        </authorList>
    </citation>
    <scope>NUCLEOTIDE SEQUENCE [LARGE SCALE GENOMIC DNA]</scope>
    <source>
        <strain evidence="3 5">1700302</strain>
    </source>
</reference>
<keyword evidence="5" id="KW-1185">Reference proteome</keyword>
<feature type="region of interest" description="Disordered" evidence="2">
    <location>
        <begin position="50"/>
        <end position="117"/>
    </location>
</feature>
<proteinExistence type="predicted"/>
<evidence type="ECO:0000313" key="4">
    <source>
        <dbReference type="EMBL" id="QGH49229.1"/>
    </source>
</evidence>
<dbReference type="EMBL" id="CP033138">
    <property type="protein sequence ID" value="AYO17083.1"/>
    <property type="molecule type" value="Genomic_DNA"/>
</dbReference>
<name>A0AAP9GFV3_9VIBR</name>
<feature type="compositionally biased region" description="Basic and acidic residues" evidence="2">
    <location>
        <begin position="71"/>
        <end position="82"/>
    </location>
</feature>
<reference evidence="4 6" key="1">
    <citation type="journal article" date="2015" name="Genome Announc.">
        <title>Draft Genome Sequence of Vibrio owensii Strain SH-14, Which Causes Shrimp Acute Hepatopancreatic Necrosis Disease.</title>
        <authorList>
            <person name="Liu L."/>
            <person name="Xiao J."/>
            <person name="Xia X."/>
            <person name="Pan Y."/>
            <person name="Yan S."/>
            <person name="Wang Y."/>
        </authorList>
    </citation>
    <scope>NUCLEOTIDE SEQUENCE [LARGE SCALE GENOMIC DNA]</scope>
    <source>
        <strain evidence="4 6">SH14</strain>
    </source>
</reference>
<evidence type="ECO:0000313" key="6">
    <source>
        <dbReference type="Proteomes" id="UP000390336"/>
    </source>
</evidence>
<evidence type="ECO:0000256" key="2">
    <source>
        <dbReference type="SAM" id="MobiDB-lite"/>
    </source>
</evidence>
<gene>
    <name evidence="4" type="ORF">APZ19_19110</name>
    <name evidence="3" type="ORF">D0812_22095</name>
</gene>
<dbReference type="EMBL" id="CP045860">
    <property type="protein sequence ID" value="QGH49229.1"/>
    <property type="molecule type" value="Genomic_DNA"/>
</dbReference>
<reference evidence="4" key="3">
    <citation type="submission" date="2019-11" db="EMBL/GenBank/DDBJ databases">
        <title>Complete genome sequence of Vibrio owensii SH-14 isolated from shrimp with acute hepatopancreatic necrosis diease.</title>
        <authorList>
            <person name="Liang X."/>
            <person name="Wang Y."/>
        </authorList>
    </citation>
    <scope>NUCLEOTIDE SEQUENCE</scope>
    <source>
        <strain evidence="4">SH14</strain>
    </source>
</reference>
<protein>
    <submittedName>
        <fullName evidence="4">Uncharacterized protein</fullName>
    </submittedName>
</protein>
<evidence type="ECO:0000256" key="1">
    <source>
        <dbReference type="SAM" id="Coils"/>
    </source>
</evidence>
<sequence>MTTERDWGKLQLEWAESGLSASAFCKEKGIPLPSGRRYFKKAVKDKLIESKAITLSESDQKKRSNNPKVSNKSDHENYHDTSEQPSSLEESAKRRKQPTGKNDHKKNRGGAPKGNQNAAIHGLMTRCFGEILDYADQADDQFKIRVFKAAQLKALDKYAQYQEQLANFESEIQERGEAPSIEELEVIDKYTEWMKSCFSQAVYYMSKEIQIKAQLTNTEATKVAKSKMEAQIKHIGVDTKLKTKGLALAEAKTDQAETQAALNKYELSAKEKEGLGEKDDLGIELDAIADMDDDEINQRFKEREAQLDES</sequence>
<keyword evidence="1" id="KW-0175">Coiled coil</keyword>
<dbReference type="Proteomes" id="UP000390336">
    <property type="component" value="Chromosome 2"/>
</dbReference>
<evidence type="ECO:0000313" key="5">
    <source>
        <dbReference type="Proteomes" id="UP000272136"/>
    </source>
</evidence>
<evidence type="ECO:0000313" key="3">
    <source>
        <dbReference type="EMBL" id="AYO17083.1"/>
    </source>
</evidence>
<accession>A0AAP9GFV3</accession>
<feature type="compositionally biased region" description="Basic residues" evidence="2">
    <location>
        <begin position="93"/>
        <end position="108"/>
    </location>
</feature>
<dbReference type="RefSeq" id="WP_054823362.1">
    <property type="nucleotide sequence ID" value="NZ_CP033138.1"/>
</dbReference>